<reference evidence="2" key="2">
    <citation type="submission" date="2020-09" db="EMBL/GenBank/DDBJ databases">
        <authorList>
            <person name="Sun Q."/>
            <person name="Zhou Y."/>
        </authorList>
    </citation>
    <scope>NUCLEOTIDE SEQUENCE</scope>
    <source>
        <strain evidence="2">CGMCC 1.12919</strain>
    </source>
</reference>
<dbReference type="InterPro" id="IPR029058">
    <property type="entry name" value="AB_hydrolase_fold"/>
</dbReference>
<reference evidence="2" key="1">
    <citation type="journal article" date="2014" name="Int. J. Syst. Evol. Microbiol.">
        <title>Complete genome sequence of Corynebacterium casei LMG S-19264T (=DSM 44701T), isolated from a smear-ripened cheese.</title>
        <authorList>
            <consortium name="US DOE Joint Genome Institute (JGI-PGF)"/>
            <person name="Walter F."/>
            <person name="Albersmeier A."/>
            <person name="Kalinowski J."/>
            <person name="Ruckert C."/>
        </authorList>
    </citation>
    <scope>NUCLEOTIDE SEQUENCE</scope>
    <source>
        <strain evidence="2">CGMCC 1.12919</strain>
    </source>
</reference>
<dbReference type="InterPro" id="IPR022742">
    <property type="entry name" value="Hydrolase_4"/>
</dbReference>
<evidence type="ECO:0000313" key="3">
    <source>
        <dbReference type="Proteomes" id="UP000637002"/>
    </source>
</evidence>
<organism evidence="2 3">
    <name type="scientific">Chelatococcus reniformis</name>
    <dbReference type="NCBI Taxonomy" id="1494448"/>
    <lineage>
        <taxon>Bacteria</taxon>
        <taxon>Pseudomonadati</taxon>
        <taxon>Pseudomonadota</taxon>
        <taxon>Alphaproteobacteria</taxon>
        <taxon>Hyphomicrobiales</taxon>
        <taxon>Chelatococcaceae</taxon>
        <taxon>Chelatococcus</taxon>
    </lineage>
</organism>
<gene>
    <name evidence="2" type="ORF">GCM10010994_40630</name>
</gene>
<dbReference type="Gene3D" id="3.40.50.1820">
    <property type="entry name" value="alpha/beta hydrolase"/>
    <property type="match status" value="1"/>
</dbReference>
<evidence type="ECO:0000313" key="2">
    <source>
        <dbReference type="EMBL" id="GGC78273.1"/>
    </source>
</evidence>
<evidence type="ECO:0000259" key="1">
    <source>
        <dbReference type="Pfam" id="PF12146"/>
    </source>
</evidence>
<protein>
    <recommendedName>
        <fullName evidence="1">Serine aminopeptidase S33 domain-containing protein</fullName>
    </recommendedName>
</protein>
<accession>A0A916UMU3</accession>
<comment type="caution">
    <text evidence="2">The sequence shown here is derived from an EMBL/GenBank/DDBJ whole genome shotgun (WGS) entry which is preliminary data.</text>
</comment>
<dbReference type="EMBL" id="BMGG01000007">
    <property type="protein sequence ID" value="GGC78273.1"/>
    <property type="molecule type" value="Genomic_DNA"/>
</dbReference>
<feature type="domain" description="Serine aminopeptidase S33" evidence="1">
    <location>
        <begin position="45"/>
        <end position="163"/>
    </location>
</feature>
<dbReference type="AlphaFoldDB" id="A0A916UMU3"/>
<name>A0A916UMU3_9HYPH</name>
<keyword evidence="3" id="KW-1185">Reference proteome</keyword>
<proteinExistence type="predicted"/>
<dbReference type="RefSeq" id="WP_188610997.1">
    <property type="nucleotide sequence ID" value="NZ_BMGG01000007.1"/>
</dbReference>
<dbReference type="Pfam" id="PF12146">
    <property type="entry name" value="Hydrolase_4"/>
    <property type="match status" value="1"/>
</dbReference>
<sequence>MTPFFFGEGQRRLFGVYDPAEGLNAKAPRAVVFCAPWGPEYTFSHGVFRRLALNLAAGGYHVLRFDYFGAGDSAGESTEADLEGWRTDIDSAIDELKSMAGALRVSLIGARIGAALAAEAAVRRVDIDRLVLWDPVVVGRSYLDELELKHAAWVNERTRYLPLPPADTPNRLCHPLPARIEQQMAAIDLAGLLTRLKQKILLVLSESRGTDAAALGTIANVIPNRLTLERVRDRPPWREDSPEFGGPMPVNALGRITAWMG</sequence>
<dbReference type="Proteomes" id="UP000637002">
    <property type="component" value="Unassembled WGS sequence"/>
</dbReference>
<dbReference type="SUPFAM" id="SSF53474">
    <property type="entry name" value="alpha/beta-Hydrolases"/>
    <property type="match status" value="1"/>
</dbReference>